<keyword evidence="6" id="KW-0547">Nucleotide-binding</keyword>
<dbReference type="PROSITE" id="PS50011">
    <property type="entry name" value="PROTEIN_KINASE_DOM"/>
    <property type="match status" value="1"/>
</dbReference>
<keyword evidence="8" id="KW-0067">ATP-binding</keyword>
<reference evidence="16 17" key="1">
    <citation type="submission" date="2019-05" db="EMBL/GenBank/DDBJ databases">
        <title>Mikania micrantha, genome provides insights into the molecular mechanism of rapid growth.</title>
        <authorList>
            <person name="Liu B."/>
        </authorList>
    </citation>
    <scope>NUCLEOTIDE SEQUENCE [LARGE SCALE GENOMIC DNA]</scope>
    <source>
        <strain evidence="16">NLD-2019</strain>
        <tissue evidence="16">Leaf</tissue>
    </source>
</reference>
<keyword evidence="7" id="KW-0418">Kinase</keyword>
<dbReference type="Pfam" id="PF07714">
    <property type="entry name" value="PK_Tyr_Ser-Thr"/>
    <property type="match status" value="1"/>
</dbReference>
<evidence type="ECO:0000256" key="10">
    <source>
        <dbReference type="ARBA" id="ARBA00023136"/>
    </source>
</evidence>
<protein>
    <recommendedName>
        <fullName evidence="15">Protein kinase domain-containing protein</fullName>
    </recommendedName>
</protein>
<dbReference type="GO" id="GO:0004674">
    <property type="term" value="F:protein serine/threonine kinase activity"/>
    <property type="evidence" value="ECO:0007669"/>
    <property type="project" value="UniProtKB-KW"/>
</dbReference>
<dbReference type="SUPFAM" id="SSF56112">
    <property type="entry name" value="Protein kinase-like (PK-like)"/>
    <property type="match status" value="1"/>
</dbReference>
<dbReference type="GO" id="GO:0016020">
    <property type="term" value="C:membrane"/>
    <property type="evidence" value="ECO:0007669"/>
    <property type="project" value="UniProtKB-SubCell"/>
</dbReference>
<evidence type="ECO:0000313" key="16">
    <source>
        <dbReference type="EMBL" id="KAD7478309.1"/>
    </source>
</evidence>
<dbReference type="Gene3D" id="1.10.510.10">
    <property type="entry name" value="Transferase(Phosphotransferase) domain 1"/>
    <property type="match status" value="1"/>
</dbReference>
<keyword evidence="2" id="KW-0723">Serine/threonine-protein kinase</keyword>
<evidence type="ECO:0000256" key="8">
    <source>
        <dbReference type="ARBA" id="ARBA00022840"/>
    </source>
</evidence>
<feature type="signal peptide" evidence="14">
    <location>
        <begin position="1"/>
        <end position="21"/>
    </location>
</feature>
<evidence type="ECO:0000256" key="3">
    <source>
        <dbReference type="ARBA" id="ARBA00022679"/>
    </source>
</evidence>
<dbReference type="GO" id="GO:0005524">
    <property type="term" value="F:ATP binding"/>
    <property type="evidence" value="ECO:0007669"/>
    <property type="project" value="UniProtKB-KW"/>
</dbReference>
<dbReference type="GO" id="GO:0030247">
    <property type="term" value="F:polysaccharide binding"/>
    <property type="evidence" value="ECO:0007669"/>
    <property type="project" value="InterPro"/>
</dbReference>
<comment type="catalytic activity">
    <reaction evidence="12">
        <text>L-threonyl-[protein] + ATP = O-phospho-L-threonyl-[protein] + ADP + H(+)</text>
        <dbReference type="Rhea" id="RHEA:46608"/>
        <dbReference type="Rhea" id="RHEA-COMP:11060"/>
        <dbReference type="Rhea" id="RHEA-COMP:11605"/>
        <dbReference type="ChEBI" id="CHEBI:15378"/>
        <dbReference type="ChEBI" id="CHEBI:30013"/>
        <dbReference type="ChEBI" id="CHEBI:30616"/>
        <dbReference type="ChEBI" id="CHEBI:61977"/>
        <dbReference type="ChEBI" id="CHEBI:456216"/>
    </reaction>
</comment>
<dbReference type="InterPro" id="IPR025287">
    <property type="entry name" value="WAK_GUB"/>
</dbReference>
<keyword evidence="3" id="KW-0808">Transferase</keyword>
<evidence type="ECO:0000256" key="11">
    <source>
        <dbReference type="ARBA" id="ARBA00047558"/>
    </source>
</evidence>
<evidence type="ECO:0000256" key="1">
    <source>
        <dbReference type="ARBA" id="ARBA00004479"/>
    </source>
</evidence>
<evidence type="ECO:0000256" key="2">
    <source>
        <dbReference type="ARBA" id="ARBA00022527"/>
    </source>
</evidence>
<dbReference type="PANTHER" id="PTHR33491">
    <property type="entry name" value="OSJNBA0016N04.9 PROTEIN"/>
    <property type="match status" value="1"/>
</dbReference>
<dbReference type="Pfam" id="PF13947">
    <property type="entry name" value="GUB_WAK_bind"/>
    <property type="match status" value="2"/>
</dbReference>
<dbReference type="InterPro" id="IPR011009">
    <property type="entry name" value="Kinase-like_dom_sf"/>
</dbReference>
<evidence type="ECO:0000313" key="17">
    <source>
        <dbReference type="Proteomes" id="UP000326396"/>
    </source>
</evidence>
<organism evidence="16 17">
    <name type="scientific">Mikania micrantha</name>
    <name type="common">bitter vine</name>
    <dbReference type="NCBI Taxonomy" id="192012"/>
    <lineage>
        <taxon>Eukaryota</taxon>
        <taxon>Viridiplantae</taxon>
        <taxon>Streptophyta</taxon>
        <taxon>Embryophyta</taxon>
        <taxon>Tracheophyta</taxon>
        <taxon>Spermatophyta</taxon>
        <taxon>Magnoliopsida</taxon>
        <taxon>eudicotyledons</taxon>
        <taxon>Gunneridae</taxon>
        <taxon>Pentapetalae</taxon>
        <taxon>asterids</taxon>
        <taxon>campanulids</taxon>
        <taxon>Asterales</taxon>
        <taxon>Asteraceae</taxon>
        <taxon>Asteroideae</taxon>
        <taxon>Heliantheae alliance</taxon>
        <taxon>Eupatorieae</taxon>
        <taxon>Mikania</taxon>
    </lineage>
</organism>
<evidence type="ECO:0000256" key="7">
    <source>
        <dbReference type="ARBA" id="ARBA00022777"/>
    </source>
</evidence>
<evidence type="ECO:0000256" key="14">
    <source>
        <dbReference type="SAM" id="SignalP"/>
    </source>
</evidence>
<dbReference type="FunFam" id="3.30.200.20:FF:000043">
    <property type="entry name" value="Wall-associated receptor kinase 2"/>
    <property type="match status" value="1"/>
</dbReference>
<keyword evidence="17" id="KW-1185">Reference proteome</keyword>
<comment type="caution">
    <text evidence="16">The sequence shown here is derived from an EMBL/GenBank/DDBJ whole genome shotgun (WGS) entry which is preliminary data.</text>
</comment>
<evidence type="ECO:0000256" key="5">
    <source>
        <dbReference type="ARBA" id="ARBA00022729"/>
    </source>
</evidence>
<name>A0A5N6Q134_9ASTR</name>
<dbReference type="AlphaFoldDB" id="A0A5N6Q134"/>
<dbReference type="InterPro" id="IPR001245">
    <property type="entry name" value="Ser-Thr/Tyr_kinase_cat_dom"/>
</dbReference>
<evidence type="ECO:0000256" key="6">
    <source>
        <dbReference type="ARBA" id="ARBA00022741"/>
    </source>
</evidence>
<feature type="transmembrane region" description="Helical" evidence="13">
    <location>
        <begin position="553"/>
        <end position="576"/>
    </location>
</feature>
<keyword evidence="10 13" id="KW-0472">Membrane</keyword>
<dbReference type="EMBL" id="SZYD01000001">
    <property type="protein sequence ID" value="KAD7478309.1"/>
    <property type="molecule type" value="Genomic_DNA"/>
</dbReference>
<dbReference type="OrthoDB" id="1661790at2759"/>
<sequence>MKLFLYLIIIFSLTATSPAIAKLAKTWCSDTCGNNVTIPFPFGIGAGCAVNQWYIVECNNSTPYLPAVLNRPEVLGVNLEDQTVTVSTPRITAGCQNPVGNISQTMSTNLGGSPFFFSKSHNQFVFEGCGTAAITMDDVSVVTGCSTTCVNGTFSRDGNNCVGDGCCQTEIPRYFRSYSINITGLGVTCGSAFLADQNSDQFTCCNDRNPGRPIVGMFNGALVKTLKCYFSSTPSIIYNPYLKDGCGDDAKTPKYSKAGCKDMCGDVQIPFPFGMNASCAVNQWYIVDCNSSTPYLPALNHLKVLGVDLKNQTVTVATSRITDCQNPVQNSSEIMGVDIGGSPFLFSKTHNKFVFKGCGDAAMKADNGSVLTACSTACRSGVTHELNDTDKCFGMGDCCETTIPYYFKSYSIHLSNLNEKGGGCGSGFLVDETSYNQGSWNTTSFNIPVSFRWTLAGSDQFACCYYHAQRGMVNLFDGTKMDSLTCYMSPTLLGNSYLEDGCKDTDHGIDSTEECRRCEDRGGYCRTRDREVDVDGSVFSEKFYCYHDKRASLGVILGVSISTGVLFLVGFGYFLYKWIKKTKEKRQRKRFFKRNGGLLLKQQEEADPSLVDKTIHFTSRELQKATDNFNENRILGRGGQGTVYKGMLVDGRIVAVKKSKIVDESQLEHFINEVVILSQINHRNVVKLLGCCLETEVPVLVSEFIPNGTLYDRLHNETDEFPISLDMRLQIATEGTRDELMIAANLAMRCLNMNGKYRPTMKEVAIELENIRRSHVPSKVQMDTGHVVYGEELSMLNYGESSTTFLSFNESISQ</sequence>
<proteinExistence type="predicted"/>
<accession>A0A5N6Q134</accession>
<comment type="subcellular location">
    <subcellularLocation>
        <location evidence="1">Membrane</location>
        <topology evidence="1">Single-pass type I membrane protein</topology>
    </subcellularLocation>
</comment>
<comment type="catalytic activity">
    <reaction evidence="11">
        <text>L-seryl-[protein] + ATP = O-phospho-L-seryl-[protein] + ADP + H(+)</text>
        <dbReference type="Rhea" id="RHEA:17989"/>
        <dbReference type="Rhea" id="RHEA-COMP:9863"/>
        <dbReference type="Rhea" id="RHEA-COMP:11604"/>
        <dbReference type="ChEBI" id="CHEBI:15378"/>
        <dbReference type="ChEBI" id="CHEBI:29999"/>
        <dbReference type="ChEBI" id="CHEBI:30616"/>
        <dbReference type="ChEBI" id="CHEBI:83421"/>
        <dbReference type="ChEBI" id="CHEBI:456216"/>
    </reaction>
</comment>
<feature type="domain" description="Protein kinase" evidence="15">
    <location>
        <begin position="629"/>
        <end position="814"/>
    </location>
</feature>
<keyword evidence="9 13" id="KW-1133">Transmembrane helix</keyword>
<dbReference type="InterPro" id="IPR000719">
    <property type="entry name" value="Prot_kinase_dom"/>
</dbReference>
<keyword evidence="5 14" id="KW-0732">Signal</keyword>
<dbReference type="Proteomes" id="UP000326396">
    <property type="component" value="Linkage Group LG1"/>
</dbReference>
<evidence type="ECO:0000256" key="13">
    <source>
        <dbReference type="SAM" id="Phobius"/>
    </source>
</evidence>
<evidence type="ECO:0000256" key="12">
    <source>
        <dbReference type="ARBA" id="ARBA00047951"/>
    </source>
</evidence>
<keyword evidence="4 13" id="KW-0812">Transmembrane</keyword>
<evidence type="ECO:0000256" key="4">
    <source>
        <dbReference type="ARBA" id="ARBA00022692"/>
    </source>
</evidence>
<evidence type="ECO:0000259" key="15">
    <source>
        <dbReference type="PROSITE" id="PS50011"/>
    </source>
</evidence>
<evidence type="ECO:0000256" key="9">
    <source>
        <dbReference type="ARBA" id="ARBA00022989"/>
    </source>
</evidence>
<gene>
    <name evidence="16" type="ORF">E3N88_01445</name>
</gene>
<feature type="chain" id="PRO_5024327745" description="Protein kinase domain-containing protein" evidence="14">
    <location>
        <begin position="22"/>
        <end position="814"/>
    </location>
</feature>